<dbReference type="InterPro" id="IPR011006">
    <property type="entry name" value="CheY-like_superfamily"/>
</dbReference>
<evidence type="ECO:0000256" key="1">
    <source>
        <dbReference type="ARBA" id="ARBA00022553"/>
    </source>
</evidence>
<dbReference type="InterPro" id="IPR001789">
    <property type="entry name" value="Sig_transdc_resp-reg_receiver"/>
</dbReference>
<gene>
    <name evidence="4" type="ORF">NSJP_2780</name>
</gene>
<evidence type="ECO:0000259" key="3">
    <source>
        <dbReference type="PROSITE" id="PS50110"/>
    </source>
</evidence>
<dbReference type="PANTHER" id="PTHR44591:SF23">
    <property type="entry name" value="CHEY SUBFAMILY"/>
    <property type="match status" value="1"/>
</dbReference>
<reference evidence="4 5" key="1">
    <citation type="submission" date="2017-03" db="EMBL/GenBank/DDBJ databases">
        <authorList>
            <person name="Afonso C.L."/>
            <person name="Miller P.J."/>
            <person name="Scott M.A."/>
            <person name="Spackman E."/>
            <person name="Goraichik I."/>
            <person name="Dimitrov K.M."/>
            <person name="Suarez D.L."/>
            <person name="Swayne D.E."/>
        </authorList>
    </citation>
    <scope>NUCLEOTIDE SEQUENCE [LARGE SCALE GENOMIC DNA]</scope>
    <source>
        <strain evidence="4">Genome sequencing of Nitrospira japonica strain NJ11</strain>
    </source>
</reference>
<dbReference type="KEGG" id="nja:NSJP_2780"/>
<dbReference type="SUPFAM" id="SSF52172">
    <property type="entry name" value="CheY-like"/>
    <property type="match status" value="1"/>
</dbReference>
<dbReference type="AlphaFoldDB" id="A0A1W1I7F9"/>
<dbReference type="PROSITE" id="PS50110">
    <property type="entry name" value="RESPONSE_REGULATORY"/>
    <property type="match status" value="1"/>
</dbReference>
<dbReference type="Pfam" id="PF00072">
    <property type="entry name" value="Response_reg"/>
    <property type="match status" value="1"/>
</dbReference>
<sequence length="123" mass="13455">MEQKILIIDDHLETWQILSAIVRSQGFRPVWAADGVNAMSEARKQRPQVVLLDLGLPGGDGFVVLERLKANKLLSDIPVIVVTALEAKTTESKALEHGAAAFLQKPVKPDELVATIHAVVKRN</sequence>
<dbReference type="Proteomes" id="UP000192042">
    <property type="component" value="Chromosome I"/>
</dbReference>
<name>A0A1W1I7F9_9BACT</name>
<protein>
    <recommendedName>
        <fullName evidence="3">Response regulatory domain-containing protein</fullName>
    </recommendedName>
</protein>
<evidence type="ECO:0000256" key="2">
    <source>
        <dbReference type="PROSITE-ProRule" id="PRU00169"/>
    </source>
</evidence>
<evidence type="ECO:0000313" key="5">
    <source>
        <dbReference type="Proteomes" id="UP000192042"/>
    </source>
</evidence>
<dbReference type="EMBL" id="LT828648">
    <property type="protein sequence ID" value="SLM48947.1"/>
    <property type="molecule type" value="Genomic_DNA"/>
</dbReference>
<accession>A0A1W1I7F9</accession>
<dbReference type="InterPro" id="IPR050595">
    <property type="entry name" value="Bact_response_regulator"/>
</dbReference>
<keyword evidence="1 2" id="KW-0597">Phosphoprotein</keyword>
<dbReference type="SMART" id="SM00448">
    <property type="entry name" value="REC"/>
    <property type="match status" value="1"/>
</dbReference>
<dbReference type="GO" id="GO:0000160">
    <property type="term" value="P:phosphorelay signal transduction system"/>
    <property type="evidence" value="ECO:0007669"/>
    <property type="project" value="InterPro"/>
</dbReference>
<keyword evidence="5" id="KW-1185">Reference proteome</keyword>
<dbReference type="STRING" id="1325564.NSJP_2780"/>
<evidence type="ECO:0000313" key="4">
    <source>
        <dbReference type="EMBL" id="SLM48947.1"/>
    </source>
</evidence>
<dbReference type="PANTHER" id="PTHR44591">
    <property type="entry name" value="STRESS RESPONSE REGULATOR PROTEIN 1"/>
    <property type="match status" value="1"/>
</dbReference>
<dbReference type="Gene3D" id="3.40.50.2300">
    <property type="match status" value="1"/>
</dbReference>
<feature type="domain" description="Response regulatory" evidence="3">
    <location>
        <begin position="4"/>
        <end position="120"/>
    </location>
</feature>
<feature type="modified residue" description="4-aspartylphosphate" evidence="2">
    <location>
        <position position="53"/>
    </location>
</feature>
<organism evidence="4 5">
    <name type="scientific">Nitrospira japonica</name>
    <dbReference type="NCBI Taxonomy" id="1325564"/>
    <lineage>
        <taxon>Bacteria</taxon>
        <taxon>Pseudomonadati</taxon>
        <taxon>Nitrospirota</taxon>
        <taxon>Nitrospiria</taxon>
        <taxon>Nitrospirales</taxon>
        <taxon>Nitrospiraceae</taxon>
        <taxon>Nitrospira</taxon>
    </lineage>
</organism>
<dbReference type="RefSeq" id="WP_172834328.1">
    <property type="nucleotide sequence ID" value="NZ_LT828648.1"/>
</dbReference>
<proteinExistence type="predicted"/>